<reference evidence="6" key="1">
    <citation type="submission" date="2022-11" db="EMBL/GenBank/DDBJ databases">
        <title>Robbsia betulipollinis sp. nov., isolated from pollen of birch (Betula pendula).</title>
        <authorList>
            <person name="Shi H."/>
            <person name="Ambika Manirajan B."/>
            <person name="Ratering S."/>
            <person name="Geissler-Plaum R."/>
            <person name="Schnell S."/>
        </authorList>
    </citation>
    <scope>NUCLEOTIDE SEQUENCE</scope>
    <source>
        <strain evidence="6">Bb-Pol-6</strain>
    </source>
</reference>
<dbReference type="NCBIfam" id="NF008607">
    <property type="entry name" value="PRK11579.1"/>
    <property type="match status" value="1"/>
</dbReference>
<proteinExistence type="inferred from homology"/>
<evidence type="ECO:0000256" key="3">
    <source>
        <dbReference type="SAM" id="MobiDB-lite"/>
    </source>
</evidence>
<dbReference type="Pfam" id="PF22725">
    <property type="entry name" value="GFO_IDH_MocA_C3"/>
    <property type="match status" value="1"/>
</dbReference>
<feature type="region of interest" description="Disordered" evidence="3">
    <location>
        <begin position="275"/>
        <end position="296"/>
    </location>
</feature>
<sequence length="385" mass="41334">MTHDDGTAGAARADEARTAARDGIRVGLIGYGSASKTFHAPLIGTTPGLRLVAVSSRDAAKVHADLPDVAVEATPEALLARADIDLVIIPTPNATHFPLALAALRQGRHVVVDKPFTLTLAEAEQLAAVAAERRLLLTVFHNRRWDADFLAVRQLVRSGELGRISVFESAFPYFRPEPRDRWRERAGEGGGLWNDLGPHLVDQALQLFGMPQAIYLDAQPLREGAQTDDYFTAILRYADKRAILRVNASAGLPTPRFIVQGTLASYSKFGTDGQEDALRAGQRPGQPGSGWGHDPIVGALRRHADGKTLPYPSPSGDYPAFYASVRDALQPRYADREANREAGRDADAMPVAAVDLPSALAVVALLDAGRASLAARVEQPCHAPG</sequence>
<dbReference type="Gene3D" id="3.40.50.720">
    <property type="entry name" value="NAD(P)-binding Rossmann-like Domain"/>
    <property type="match status" value="1"/>
</dbReference>
<dbReference type="EMBL" id="JAPMXC010000001">
    <property type="protein sequence ID" value="MCY0385912.1"/>
    <property type="molecule type" value="Genomic_DNA"/>
</dbReference>
<dbReference type="PANTHER" id="PTHR43708">
    <property type="entry name" value="CONSERVED EXPRESSED OXIDOREDUCTASE (EUROFUNG)"/>
    <property type="match status" value="1"/>
</dbReference>
<dbReference type="InterPro" id="IPR055170">
    <property type="entry name" value="GFO_IDH_MocA-like_dom"/>
</dbReference>
<organism evidence="6 7">
    <name type="scientific">Robbsia betulipollinis</name>
    <dbReference type="NCBI Taxonomy" id="2981849"/>
    <lineage>
        <taxon>Bacteria</taxon>
        <taxon>Pseudomonadati</taxon>
        <taxon>Pseudomonadota</taxon>
        <taxon>Betaproteobacteria</taxon>
        <taxon>Burkholderiales</taxon>
        <taxon>Burkholderiaceae</taxon>
        <taxon>Robbsia</taxon>
    </lineage>
</organism>
<dbReference type="PANTHER" id="PTHR43708:SF5">
    <property type="entry name" value="CONSERVED EXPRESSED OXIDOREDUCTASE (EUROFUNG)-RELATED"/>
    <property type="match status" value="1"/>
</dbReference>
<evidence type="ECO:0000313" key="6">
    <source>
        <dbReference type="EMBL" id="MCY0385912.1"/>
    </source>
</evidence>
<keyword evidence="2" id="KW-0560">Oxidoreductase</keyword>
<dbReference type="RefSeq" id="WP_267845060.1">
    <property type="nucleotide sequence ID" value="NZ_JAPMXC010000001.1"/>
</dbReference>
<evidence type="ECO:0000313" key="7">
    <source>
        <dbReference type="Proteomes" id="UP001082899"/>
    </source>
</evidence>
<feature type="domain" description="Gfo/Idh/MocA-like oxidoreductase N-terminal" evidence="4">
    <location>
        <begin position="24"/>
        <end position="141"/>
    </location>
</feature>
<dbReference type="Gene3D" id="3.30.360.10">
    <property type="entry name" value="Dihydrodipicolinate Reductase, domain 2"/>
    <property type="match status" value="1"/>
</dbReference>
<name>A0ABT3ZHL5_9BURK</name>
<protein>
    <submittedName>
        <fullName evidence="6">Oxidoreductase</fullName>
    </submittedName>
</protein>
<dbReference type="Pfam" id="PF01408">
    <property type="entry name" value="GFO_IDH_MocA"/>
    <property type="match status" value="1"/>
</dbReference>
<dbReference type="InterPro" id="IPR051317">
    <property type="entry name" value="Gfo/Idh/MocA_oxidoreduct"/>
</dbReference>
<dbReference type="InterPro" id="IPR036291">
    <property type="entry name" value="NAD(P)-bd_dom_sf"/>
</dbReference>
<evidence type="ECO:0000256" key="2">
    <source>
        <dbReference type="ARBA" id="ARBA00023002"/>
    </source>
</evidence>
<dbReference type="SUPFAM" id="SSF51735">
    <property type="entry name" value="NAD(P)-binding Rossmann-fold domains"/>
    <property type="match status" value="1"/>
</dbReference>
<comment type="caution">
    <text evidence="6">The sequence shown here is derived from an EMBL/GenBank/DDBJ whole genome shotgun (WGS) entry which is preliminary data.</text>
</comment>
<feature type="domain" description="GFO/IDH/MocA-like oxidoreductase" evidence="5">
    <location>
        <begin position="149"/>
        <end position="266"/>
    </location>
</feature>
<evidence type="ECO:0000256" key="1">
    <source>
        <dbReference type="ARBA" id="ARBA00010928"/>
    </source>
</evidence>
<dbReference type="Proteomes" id="UP001082899">
    <property type="component" value="Unassembled WGS sequence"/>
</dbReference>
<keyword evidence="7" id="KW-1185">Reference proteome</keyword>
<gene>
    <name evidence="6" type="ORF">OVY01_01375</name>
</gene>
<comment type="similarity">
    <text evidence="1">Belongs to the Gfo/Idh/MocA family.</text>
</comment>
<accession>A0ABT3ZHL5</accession>
<dbReference type="InterPro" id="IPR000683">
    <property type="entry name" value="Gfo/Idh/MocA-like_OxRdtase_N"/>
</dbReference>
<evidence type="ECO:0000259" key="5">
    <source>
        <dbReference type="Pfam" id="PF22725"/>
    </source>
</evidence>
<evidence type="ECO:0000259" key="4">
    <source>
        <dbReference type="Pfam" id="PF01408"/>
    </source>
</evidence>